<dbReference type="EMBL" id="JACHCC010000012">
    <property type="protein sequence ID" value="MBB6502087.1"/>
    <property type="molecule type" value="Genomic_DNA"/>
</dbReference>
<comment type="caution">
    <text evidence="1">The sequence shown here is derived from an EMBL/GenBank/DDBJ whole genome shotgun (WGS) entry which is preliminary data.</text>
</comment>
<organism evidence="1 2">
    <name type="scientific">Pedobacter cryoconitis</name>
    <dbReference type="NCBI Taxonomy" id="188932"/>
    <lineage>
        <taxon>Bacteria</taxon>
        <taxon>Pseudomonadati</taxon>
        <taxon>Bacteroidota</taxon>
        <taxon>Sphingobacteriia</taxon>
        <taxon>Sphingobacteriales</taxon>
        <taxon>Sphingobacteriaceae</taxon>
        <taxon>Pedobacter</taxon>
    </lineage>
</organism>
<accession>A0A7X0J860</accession>
<dbReference type="AlphaFoldDB" id="A0A7X0J860"/>
<proteinExistence type="predicted"/>
<evidence type="ECO:0000313" key="2">
    <source>
        <dbReference type="Proteomes" id="UP000521017"/>
    </source>
</evidence>
<reference evidence="1 2" key="1">
    <citation type="submission" date="2020-08" db="EMBL/GenBank/DDBJ databases">
        <title>Genomic Encyclopedia of Type Strains, Phase IV (KMG-V): Genome sequencing to study the core and pangenomes of soil and plant-associated prokaryotes.</title>
        <authorList>
            <person name="Whitman W."/>
        </authorList>
    </citation>
    <scope>NUCLEOTIDE SEQUENCE [LARGE SCALE GENOMIC DNA]</scope>
    <source>
        <strain evidence="1 2">M2T3</strain>
    </source>
</reference>
<dbReference type="Proteomes" id="UP000521017">
    <property type="component" value="Unassembled WGS sequence"/>
</dbReference>
<sequence length="54" mass="6557">MEKTKQTFDQAEIELLKEGLKRTYKERFEMATRLYKVQQTMNKAYISHKPFISK</sequence>
<dbReference type="RefSeq" id="WP_184628354.1">
    <property type="nucleotide sequence ID" value="NZ_JACHCC010000012.1"/>
</dbReference>
<name>A0A7X0J860_9SPHI</name>
<evidence type="ECO:0000313" key="1">
    <source>
        <dbReference type="EMBL" id="MBB6502087.1"/>
    </source>
</evidence>
<protein>
    <submittedName>
        <fullName evidence="1">Uncharacterized protein</fullName>
    </submittedName>
</protein>
<gene>
    <name evidence="1" type="ORF">HDF25_004264</name>
</gene>